<dbReference type="RefSeq" id="WP_328015666.1">
    <property type="nucleotide sequence ID" value="NZ_JARTFS010000013.1"/>
</dbReference>
<comment type="caution">
    <text evidence="1">The sequence shown here is derived from an EMBL/GenBank/DDBJ whole genome shotgun (WGS) entry which is preliminary data.</text>
</comment>
<evidence type="ECO:0008006" key="3">
    <source>
        <dbReference type="Google" id="ProtNLM"/>
    </source>
</evidence>
<gene>
    <name evidence="1" type="ORF">P9271_17835</name>
</gene>
<proteinExistence type="predicted"/>
<protein>
    <recommendedName>
        <fullName evidence="3">RCK N-terminal domain-containing protein</fullName>
    </recommendedName>
</protein>
<evidence type="ECO:0000313" key="2">
    <source>
        <dbReference type="Proteomes" id="UP001342826"/>
    </source>
</evidence>
<accession>A0ABU6P2N2</accession>
<sequence>MFHHVAVFGVHTSAGFKLCEFFINAGTEVDAIITDQKEMAEERLMLIGRNALLKVHEQIDFDEVNSKNDFIYYCCDEKSEHISERFNENSPSNIIILKVMDDEQEDISDEVIQAIINESEINEKYKIIHIQNGRIVDN</sequence>
<reference evidence="1 2" key="1">
    <citation type="submission" date="2023-03" db="EMBL/GenBank/DDBJ databases">
        <title>Bacillus Genome Sequencing.</title>
        <authorList>
            <person name="Dunlap C."/>
        </authorList>
    </citation>
    <scope>NUCLEOTIDE SEQUENCE [LARGE SCALE GENOMIC DNA]</scope>
    <source>
        <strain evidence="1 2">NRS-1717</strain>
    </source>
</reference>
<name>A0ABU6P2N2_9BACI</name>
<evidence type="ECO:0000313" key="1">
    <source>
        <dbReference type="EMBL" id="MED4403173.1"/>
    </source>
</evidence>
<dbReference type="EMBL" id="JARTFS010000013">
    <property type="protein sequence ID" value="MED4403173.1"/>
    <property type="molecule type" value="Genomic_DNA"/>
</dbReference>
<keyword evidence="2" id="KW-1185">Reference proteome</keyword>
<organism evidence="1 2">
    <name type="scientific">Metabacillus fastidiosus</name>
    <dbReference type="NCBI Taxonomy" id="1458"/>
    <lineage>
        <taxon>Bacteria</taxon>
        <taxon>Bacillati</taxon>
        <taxon>Bacillota</taxon>
        <taxon>Bacilli</taxon>
        <taxon>Bacillales</taxon>
        <taxon>Bacillaceae</taxon>
        <taxon>Metabacillus</taxon>
    </lineage>
</organism>
<dbReference type="Proteomes" id="UP001342826">
    <property type="component" value="Unassembled WGS sequence"/>
</dbReference>